<sequence length="225" mass="26028">MPTSKIGDELPARRNMYIKVNLYLDDKANYNLHDQRVWFHRFSPMRETHERAPHKVLALDVYNDKIKHLLEPDNLPWQGRIHFYRLNIKHDSRLEGLIKMSDLTINLTAICTPADYNIRPLDTIYSNFIDALPVIKANGHIFNVGNPNNEVTVRQLAEMMIQVTMGNPNNGFTYMPFFQPNIEDVFYPCGGILASLYLLALQGQLKCDVSRGYPQDGYHKTRSHP</sequence>
<dbReference type="InterPro" id="IPR001509">
    <property type="entry name" value="Epimerase_deHydtase"/>
</dbReference>
<proteinExistence type="predicted"/>
<evidence type="ECO:0000259" key="1">
    <source>
        <dbReference type="Pfam" id="PF01370"/>
    </source>
</evidence>
<evidence type="ECO:0000313" key="3">
    <source>
        <dbReference type="Proteomes" id="UP001497480"/>
    </source>
</evidence>
<keyword evidence="3" id="KW-1185">Reference proteome</keyword>
<dbReference type="AlphaFoldDB" id="A0AAV1XSW9"/>
<dbReference type="Gene3D" id="3.40.50.720">
    <property type="entry name" value="NAD(P)-binding Rossmann-like Domain"/>
    <property type="match status" value="2"/>
</dbReference>
<gene>
    <name evidence="2" type="ORF">LLUT_LOCUS25749</name>
</gene>
<dbReference type="PANTHER" id="PTHR43245:SF13">
    <property type="entry name" value="UDP-D-APIOSE_UDP-D-XYLOSE SYNTHASE 2"/>
    <property type="match status" value="1"/>
</dbReference>
<dbReference type="PANTHER" id="PTHR43245">
    <property type="entry name" value="BIFUNCTIONAL POLYMYXIN RESISTANCE PROTEIN ARNA"/>
    <property type="match status" value="1"/>
</dbReference>
<protein>
    <recommendedName>
        <fullName evidence="1">NAD-dependent epimerase/dehydratase domain-containing protein</fullName>
    </recommendedName>
</protein>
<feature type="domain" description="NAD-dependent epimerase/dehydratase" evidence="1">
    <location>
        <begin position="51"/>
        <end position="137"/>
    </location>
</feature>
<accession>A0AAV1XSW9</accession>
<dbReference type="Proteomes" id="UP001497480">
    <property type="component" value="Unassembled WGS sequence"/>
</dbReference>
<dbReference type="EMBL" id="CAXHTB010000018">
    <property type="protein sequence ID" value="CAL0324689.1"/>
    <property type="molecule type" value="Genomic_DNA"/>
</dbReference>
<comment type="caution">
    <text evidence="2">The sequence shown here is derived from an EMBL/GenBank/DDBJ whole genome shotgun (WGS) entry which is preliminary data.</text>
</comment>
<name>A0AAV1XSW9_LUPLU</name>
<organism evidence="2 3">
    <name type="scientific">Lupinus luteus</name>
    <name type="common">European yellow lupine</name>
    <dbReference type="NCBI Taxonomy" id="3873"/>
    <lineage>
        <taxon>Eukaryota</taxon>
        <taxon>Viridiplantae</taxon>
        <taxon>Streptophyta</taxon>
        <taxon>Embryophyta</taxon>
        <taxon>Tracheophyta</taxon>
        <taxon>Spermatophyta</taxon>
        <taxon>Magnoliopsida</taxon>
        <taxon>eudicotyledons</taxon>
        <taxon>Gunneridae</taxon>
        <taxon>Pentapetalae</taxon>
        <taxon>rosids</taxon>
        <taxon>fabids</taxon>
        <taxon>Fabales</taxon>
        <taxon>Fabaceae</taxon>
        <taxon>Papilionoideae</taxon>
        <taxon>50 kb inversion clade</taxon>
        <taxon>genistoids sensu lato</taxon>
        <taxon>core genistoids</taxon>
        <taxon>Genisteae</taxon>
        <taxon>Lupinus</taxon>
    </lineage>
</organism>
<evidence type="ECO:0000313" key="2">
    <source>
        <dbReference type="EMBL" id="CAL0324689.1"/>
    </source>
</evidence>
<reference evidence="2 3" key="1">
    <citation type="submission" date="2024-03" db="EMBL/GenBank/DDBJ databases">
        <authorList>
            <person name="Martinez-Hernandez J."/>
        </authorList>
    </citation>
    <scope>NUCLEOTIDE SEQUENCE [LARGE SCALE GENOMIC DNA]</scope>
</reference>
<dbReference type="InterPro" id="IPR050177">
    <property type="entry name" value="Lipid_A_modif_metabolic_enz"/>
</dbReference>
<dbReference type="Pfam" id="PF01370">
    <property type="entry name" value="Epimerase"/>
    <property type="match status" value="1"/>
</dbReference>